<keyword evidence="3" id="KW-1185">Reference proteome</keyword>
<organism evidence="2 3">
    <name type="scientific">Diaporthe eres</name>
    <name type="common">Phomopsis oblonga</name>
    <dbReference type="NCBI Taxonomy" id="83184"/>
    <lineage>
        <taxon>Eukaryota</taxon>
        <taxon>Fungi</taxon>
        <taxon>Dikarya</taxon>
        <taxon>Ascomycota</taxon>
        <taxon>Pezizomycotina</taxon>
        <taxon>Sordariomycetes</taxon>
        <taxon>Sordariomycetidae</taxon>
        <taxon>Diaporthales</taxon>
        <taxon>Diaporthaceae</taxon>
        <taxon>Diaporthe</taxon>
        <taxon>Diaporthe eres species complex</taxon>
    </lineage>
</organism>
<comment type="caution">
    <text evidence="2">The sequence shown here is derived from an EMBL/GenBank/DDBJ whole genome shotgun (WGS) entry which is preliminary data.</text>
</comment>
<evidence type="ECO:0000313" key="2">
    <source>
        <dbReference type="EMBL" id="KAK7730930.1"/>
    </source>
</evidence>
<evidence type="ECO:0008006" key="4">
    <source>
        <dbReference type="Google" id="ProtNLM"/>
    </source>
</evidence>
<reference evidence="2 3" key="1">
    <citation type="submission" date="2024-02" db="EMBL/GenBank/DDBJ databases">
        <title>De novo assembly and annotation of 12 fungi associated with fruit tree decline syndrome in Ontario, Canada.</title>
        <authorList>
            <person name="Sulman M."/>
            <person name="Ellouze W."/>
            <person name="Ilyukhin E."/>
        </authorList>
    </citation>
    <scope>NUCLEOTIDE SEQUENCE [LARGE SCALE GENOMIC DNA]</scope>
    <source>
        <strain evidence="2 3">M169</strain>
    </source>
</reference>
<dbReference type="EMBL" id="JAKNSF020000024">
    <property type="protein sequence ID" value="KAK7730930.1"/>
    <property type="molecule type" value="Genomic_DNA"/>
</dbReference>
<sequence length="148" mass="15669">MQILIFTLLLLAQLGVGVSTTNTLSERELSFIICPDIPGYDHANKGQLEKGIDYLRSHDPAETTLCHQPGGGCCARLSCDTDAGIYACNDDEAADKVVGLSAVADLAQAILDDDDCVWKPSTGHVARGQAFDDGGWNVIVGIKDGESC</sequence>
<name>A0ABR1PAG1_DIAER</name>
<evidence type="ECO:0000313" key="3">
    <source>
        <dbReference type="Proteomes" id="UP001430848"/>
    </source>
</evidence>
<protein>
    <recommendedName>
        <fullName evidence="4">Ecp2 effector protein domain-containing protein</fullName>
    </recommendedName>
</protein>
<keyword evidence="1" id="KW-0732">Signal</keyword>
<dbReference type="Proteomes" id="UP001430848">
    <property type="component" value="Unassembled WGS sequence"/>
</dbReference>
<dbReference type="PANTHER" id="PTHR35605:SF1">
    <property type="entry name" value="ECP2 EFFECTOR PROTEIN DOMAIN-CONTAINING PROTEIN-RELATED"/>
    <property type="match status" value="1"/>
</dbReference>
<proteinExistence type="predicted"/>
<accession>A0ABR1PAG1</accession>
<evidence type="ECO:0000256" key="1">
    <source>
        <dbReference type="SAM" id="SignalP"/>
    </source>
</evidence>
<feature type="chain" id="PRO_5046502370" description="Ecp2 effector protein domain-containing protein" evidence="1">
    <location>
        <begin position="18"/>
        <end position="148"/>
    </location>
</feature>
<gene>
    <name evidence="2" type="ORF">SLS63_005600</name>
</gene>
<feature type="signal peptide" evidence="1">
    <location>
        <begin position="1"/>
        <end position="17"/>
    </location>
</feature>
<dbReference type="PANTHER" id="PTHR35605">
    <property type="entry name" value="ECP2 EFFECTOR PROTEIN DOMAIN-CONTAINING PROTEIN-RELATED"/>
    <property type="match status" value="1"/>
</dbReference>